<evidence type="ECO:0000313" key="8">
    <source>
        <dbReference type="EMBL" id="AYC63500.1"/>
    </source>
</evidence>
<evidence type="ECO:0000256" key="1">
    <source>
        <dbReference type="ARBA" id="ARBA00022603"/>
    </source>
</evidence>
<dbReference type="GO" id="GO:0046983">
    <property type="term" value="F:protein dimerization activity"/>
    <property type="evidence" value="ECO:0007669"/>
    <property type="project" value="InterPro"/>
</dbReference>
<accession>A0A5H2Q6H1</accession>
<gene>
    <name evidence="8" type="primary">OMT1</name>
</gene>
<evidence type="ECO:0000259" key="7">
    <source>
        <dbReference type="Pfam" id="PF08100"/>
    </source>
</evidence>
<dbReference type="InterPro" id="IPR001077">
    <property type="entry name" value="COMT_C"/>
</dbReference>
<dbReference type="SUPFAM" id="SSF53335">
    <property type="entry name" value="S-adenosyl-L-methionine-dependent methyltransferases"/>
    <property type="match status" value="1"/>
</dbReference>
<evidence type="ECO:0000256" key="2">
    <source>
        <dbReference type="ARBA" id="ARBA00022679"/>
    </source>
</evidence>
<dbReference type="Pfam" id="PF08100">
    <property type="entry name" value="Dimerisation"/>
    <property type="match status" value="1"/>
</dbReference>
<sequence>MEMPNEFTLRSSHQELLQAQAHVWNQILNLINSMSLKCAIELGIPDIIHKHGKPMTLSDLVKTIPINKSKSRGLYRLMSILIYSKFFVMVKISHKENEQDEGYWLTPASRLLLRDEPFSVASLVRAILDPVMTDPWHNVAAWFQNDDATACVTTHGMKFYELTRHVPRLNQFFNEAMASDSHLASSVLIGDNKQVLEGLKSIVDVGGGTGTVAKAIASAFPEMKCTVLDLPHVVAGSVGTENLAFIEGDMFQFIPPADAVFLKWILHNWNDEECVQILVKCKKAISSANAEDKRGRKVIIVDMVVDDEKNVENEAKETQLFLDMHMMALFEGRQRTEKEWEKLFFDAGFANYKITHALGLRSLIEVFP</sequence>
<organism evidence="8">
    <name type="scientific">Scoparia dulcis</name>
    <name type="common">Sweet broom</name>
    <name type="synonym">Capraria dulcis</name>
    <dbReference type="NCBI Taxonomy" id="107240"/>
    <lineage>
        <taxon>Eukaryota</taxon>
        <taxon>Viridiplantae</taxon>
        <taxon>Streptophyta</taxon>
        <taxon>Embryophyta</taxon>
        <taxon>Tracheophyta</taxon>
        <taxon>Spermatophyta</taxon>
        <taxon>Magnoliopsida</taxon>
        <taxon>eudicotyledons</taxon>
        <taxon>Gunneridae</taxon>
        <taxon>Pentapetalae</taxon>
        <taxon>asterids</taxon>
        <taxon>lamiids</taxon>
        <taxon>Lamiales</taxon>
        <taxon>Plantaginaceae</taxon>
        <taxon>Gratioleae</taxon>
        <taxon>Scoparia</taxon>
    </lineage>
</organism>
<dbReference type="InterPro" id="IPR036388">
    <property type="entry name" value="WH-like_DNA-bd_sf"/>
</dbReference>
<dbReference type="FunFam" id="1.10.10.10:FF:000213">
    <property type="entry name" value="Coniferyl alcohol 9-O-methyltransferase"/>
    <property type="match status" value="1"/>
</dbReference>
<feature type="active site" description="Proton acceptor" evidence="5">
    <location>
        <position position="267"/>
    </location>
</feature>
<feature type="domain" description="O-methyltransferase dimerisation" evidence="7">
    <location>
        <begin position="25"/>
        <end position="114"/>
    </location>
</feature>
<reference evidence="8" key="1">
    <citation type="submission" date="2017-09" db="EMBL/GenBank/DDBJ databases">
        <authorList>
            <person name="Kuraoka T."/>
            <person name="Yamamura Y."/>
            <person name="Lee J.-B."/>
        </authorList>
    </citation>
    <scope>NUCLEOTIDE SEQUENCE</scope>
</reference>
<comment type="similarity">
    <text evidence="4">Belongs to the class I-like SAM-binding methyltransferase superfamily. Cation-independent O-methyltransferase family. COMT subfamily.</text>
</comment>
<dbReference type="Gene3D" id="3.40.50.150">
    <property type="entry name" value="Vaccinia Virus protein VP39"/>
    <property type="match status" value="1"/>
</dbReference>
<proteinExistence type="evidence at transcript level"/>
<dbReference type="InterPro" id="IPR012967">
    <property type="entry name" value="COMT_dimerisation"/>
</dbReference>
<dbReference type="EMBL" id="MG011444">
    <property type="protein sequence ID" value="AYC63500.1"/>
    <property type="molecule type" value="mRNA"/>
</dbReference>
<evidence type="ECO:0000256" key="4">
    <source>
        <dbReference type="ARBA" id="ARBA00034481"/>
    </source>
</evidence>
<keyword evidence="3" id="KW-0949">S-adenosyl-L-methionine</keyword>
<keyword evidence="2 8" id="KW-0808">Transferase</keyword>
<dbReference type="PANTHER" id="PTHR11746">
    <property type="entry name" value="O-METHYLTRANSFERASE"/>
    <property type="match status" value="1"/>
</dbReference>
<evidence type="ECO:0000259" key="6">
    <source>
        <dbReference type="Pfam" id="PF00891"/>
    </source>
</evidence>
<dbReference type="PROSITE" id="PS51683">
    <property type="entry name" value="SAM_OMT_II"/>
    <property type="match status" value="1"/>
</dbReference>
<dbReference type="SUPFAM" id="SSF46785">
    <property type="entry name" value="Winged helix' DNA-binding domain"/>
    <property type="match status" value="1"/>
</dbReference>
<dbReference type="AlphaFoldDB" id="A0A5H2Q6H1"/>
<dbReference type="InterPro" id="IPR036390">
    <property type="entry name" value="WH_DNA-bd_sf"/>
</dbReference>
<dbReference type="GO" id="GO:0032259">
    <property type="term" value="P:methylation"/>
    <property type="evidence" value="ECO:0007669"/>
    <property type="project" value="UniProtKB-KW"/>
</dbReference>
<dbReference type="InterPro" id="IPR029063">
    <property type="entry name" value="SAM-dependent_MTases_sf"/>
</dbReference>
<dbReference type="GO" id="GO:0008171">
    <property type="term" value="F:O-methyltransferase activity"/>
    <property type="evidence" value="ECO:0007669"/>
    <property type="project" value="InterPro"/>
</dbReference>
<name>A0A5H2Q6H1_SCODU</name>
<dbReference type="Gene3D" id="1.10.10.10">
    <property type="entry name" value="Winged helix-like DNA-binding domain superfamily/Winged helix DNA-binding domain"/>
    <property type="match status" value="1"/>
</dbReference>
<evidence type="ECO:0000256" key="5">
    <source>
        <dbReference type="PIRSR" id="PIRSR005739-1"/>
    </source>
</evidence>
<dbReference type="InterPro" id="IPR016461">
    <property type="entry name" value="COMT-like"/>
</dbReference>
<protein>
    <submittedName>
        <fullName evidence="8">O-methyltransferase</fullName>
    </submittedName>
</protein>
<feature type="domain" description="O-methyltransferase C-terminal" evidence="6">
    <location>
        <begin position="136"/>
        <end position="350"/>
    </location>
</feature>
<dbReference type="GO" id="GO:0008757">
    <property type="term" value="F:S-adenosylmethionine-dependent methyltransferase activity"/>
    <property type="evidence" value="ECO:0007669"/>
    <property type="project" value="UniProtKB-ARBA"/>
</dbReference>
<keyword evidence="1 8" id="KW-0489">Methyltransferase</keyword>
<evidence type="ECO:0000256" key="3">
    <source>
        <dbReference type="ARBA" id="ARBA00022691"/>
    </source>
</evidence>
<dbReference type="FunFam" id="3.40.50.150:FF:000057">
    <property type="entry name" value="O-methyltransferase ZRP4"/>
    <property type="match status" value="1"/>
</dbReference>
<dbReference type="PIRSF" id="PIRSF005739">
    <property type="entry name" value="O-mtase"/>
    <property type="match status" value="1"/>
</dbReference>
<dbReference type="Pfam" id="PF00891">
    <property type="entry name" value="Methyltransf_2"/>
    <property type="match status" value="1"/>
</dbReference>